<dbReference type="EMBL" id="HBIW01024015">
    <property type="protein sequence ID" value="CAE0705273.1"/>
    <property type="molecule type" value="Transcribed_RNA"/>
</dbReference>
<organism evidence="2">
    <name type="scientific">Pelagomonas calceolata</name>
    <dbReference type="NCBI Taxonomy" id="35677"/>
    <lineage>
        <taxon>Eukaryota</taxon>
        <taxon>Sar</taxon>
        <taxon>Stramenopiles</taxon>
        <taxon>Ochrophyta</taxon>
        <taxon>Pelagophyceae</taxon>
        <taxon>Pelagomonadales</taxon>
        <taxon>Pelagomonadaceae</taxon>
        <taxon>Pelagomonas</taxon>
    </lineage>
</organism>
<evidence type="ECO:0000256" key="1">
    <source>
        <dbReference type="SAM" id="SignalP"/>
    </source>
</evidence>
<evidence type="ECO:0000313" key="2">
    <source>
        <dbReference type="EMBL" id="CAE0705273.1"/>
    </source>
</evidence>
<feature type="signal peptide" evidence="1">
    <location>
        <begin position="1"/>
        <end position="18"/>
    </location>
</feature>
<sequence>MRAASWSWCLLARATIDAHTLSSSCNMTAFWNWYDDRFLSSLYGATLSRGPGQEVRPYREVRVKMQDGFWGILSTLSYPDCPPATACKAYLGNGQVMERAAQMCERALYALKTDRAGRHGDVDNYAIFGPMCSDECRDSDGLHLEAMAKSSCTCRDLSPAPPGHGHGGVLEEIAHWGVGAPWTWDGQGIVGYERLGPYRTEGEVCQRNSGRIMCRVLDRCGVWACRLGDFMCPRHEYNKQWTRFRGLGDCDAAAPLTARAAALAGALAGALLALYPG</sequence>
<protein>
    <submittedName>
        <fullName evidence="2">Uncharacterized protein</fullName>
    </submittedName>
</protein>
<reference evidence="2" key="1">
    <citation type="submission" date="2021-01" db="EMBL/GenBank/DDBJ databases">
        <authorList>
            <person name="Corre E."/>
            <person name="Pelletier E."/>
            <person name="Niang G."/>
            <person name="Scheremetjew M."/>
            <person name="Finn R."/>
            <person name="Kale V."/>
            <person name="Holt S."/>
            <person name="Cochrane G."/>
            <person name="Meng A."/>
            <person name="Brown T."/>
            <person name="Cohen L."/>
        </authorList>
    </citation>
    <scope>NUCLEOTIDE SEQUENCE</scope>
    <source>
        <strain evidence="2">CCMP1756</strain>
    </source>
</reference>
<reference evidence="3" key="2">
    <citation type="submission" date="2021-11" db="EMBL/GenBank/DDBJ databases">
        <authorList>
            <consortium name="Genoscope - CEA"/>
            <person name="William W."/>
        </authorList>
    </citation>
    <scope>NUCLEOTIDE SEQUENCE</scope>
</reference>
<name>A0A7S4EDD8_9STRA</name>
<keyword evidence="1" id="KW-0732">Signal</keyword>
<evidence type="ECO:0000313" key="4">
    <source>
        <dbReference type="Proteomes" id="UP000789595"/>
    </source>
</evidence>
<accession>A0A7S4EDD8</accession>
<dbReference type="OrthoDB" id="72596at2759"/>
<feature type="chain" id="PRO_5036212378" evidence="1">
    <location>
        <begin position="19"/>
        <end position="277"/>
    </location>
</feature>
<dbReference type="EMBL" id="CAKKNE010000005">
    <property type="protein sequence ID" value="CAH0376345.1"/>
    <property type="molecule type" value="Genomic_DNA"/>
</dbReference>
<dbReference type="AlphaFoldDB" id="A0A7S4EDD8"/>
<keyword evidence="4" id="KW-1185">Reference proteome</keyword>
<dbReference type="Proteomes" id="UP000789595">
    <property type="component" value="Unassembled WGS sequence"/>
</dbReference>
<proteinExistence type="predicted"/>
<evidence type="ECO:0000313" key="3">
    <source>
        <dbReference type="EMBL" id="CAH0376345.1"/>
    </source>
</evidence>
<gene>
    <name evidence="2" type="ORF">PCAL00307_LOCUS20721</name>
    <name evidence="3" type="ORF">PECAL_5P09190</name>
</gene>